<name>A0AAI9C0U4_STEMA</name>
<dbReference type="AlphaFoldDB" id="A0AAI9C0U4"/>
<organism evidence="2 3">
    <name type="scientific">Stenotrophomonas maltophilia</name>
    <name type="common">Pseudomonas maltophilia</name>
    <name type="synonym">Xanthomonas maltophilia</name>
    <dbReference type="NCBI Taxonomy" id="40324"/>
    <lineage>
        <taxon>Bacteria</taxon>
        <taxon>Pseudomonadati</taxon>
        <taxon>Pseudomonadota</taxon>
        <taxon>Gammaproteobacteria</taxon>
        <taxon>Lysobacterales</taxon>
        <taxon>Lysobacteraceae</taxon>
        <taxon>Stenotrophomonas</taxon>
        <taxon>Stenotrophomonas maltophilia group</taxon>
    </lineage>
</organism>
<evidence type="ECO:0000259" key="1">
    <source>
        <dbReference type="Pfam" id="PF05117"/>
    </source>
</evidence>
<protein>
    <submittedName>
        <fullName evidence="2">DUF695 domain-containing protein</fullName>
    </submittedName>
</protein>
<dbReference type="EMBL" id="ABLOJW010000007">
    <property type="protein sequence ID" value="EKT4092167.1"/>
    <property type="molecule type" value="Genomic_DNA"/>
</dbReference>
<reference evidence="2" key="1">
    <citation type="submission" date="2022-07" db="EMBL/GenBank/DDBJ databases">
        <authorList>
            <consortium name="DAFM: The Division of Animal and Food Microbiology"/>
        </authorList>
    </citation>
    <scope>NUCLEOTIDE SEQUENCE</scope>
    <source>
        <strain evidence="2">19MO01SH01-2</strain>
    </source>
</reference>
<feature type="domain" description="DUF695" evidence="1">
    <location>
        <begin position="14"/>
        <end position="134"/>
    </location>
</feature>
<gene>
    <name evidence="2" type="ORF">QEG23_001667</name>
</gene>
<proteinExistence type="predicted"/>
<sequence>MRGTPAPFYSLINTTLDGDPAVVVVNTALRTFDGRDAFPWHLRIVIACRGLGEKGMPNPEEVAVITRLGECLEAAVEVDGNAVFLARITVRGERVLLYRVHDPEQANDGLQHLLATSEPVRAWQFQMEYDLGWNLARPELDLPLRDSEVN</sequence>
<evidence type="ECO:0000313" key="2">
    <source>
        <dbReference type="EMBL" id="EKT4092167.1"/>
    </source>
</evidence>
<dbReference type="InterPro" id="IPR016097">
    <property type="entry name" value="DUF695"/>
</dbReference>
<dbReference type="Proteomes" id="UP001218208">
    <property type="component" value="Unassembled WGS sequence"/>
</dbReference>
<dbReference type="RefSeq" id="WP_110713597.1">
    <property type="nucleotide sequence ID" value="NZ_CP029773.1"/>
</dbReference>
<evidence type="ECO:0000313" key="3">
    <source>
        <dbReference type="Proteomes" id="UP001218208"/>
    </source>
</evidence>
<dbReference type="Pfam" id="PF05117">
    <property type="entry name" value="DUF695"/>
    <property type="match status" value="1"/>
</dbReference>
<comment type="caution">
    <text evidence="2">The sequence shown here is derived from an EMBL/GenBank/DDBJ whole genome shotgun (WGS) entry which is preliminary data.</text>
</comment>
<accession>A0AAI9C0U4</accession>